<dbReference type="PRINTS" id="PR01071">
    <property type="entry name" value="ACOABIOTINCC"/>
</dbReference>
<dbReference type="OrthoDB" id="5297413at2"/>
<dbReference type="RefSeq" id="WP_114442629.1">
    <property type="nucleotide sequence ID" value="NZ_QOZG01000015.1"/>
</dbReference>
<proteinExistence type="predicted"/>
<evidence type="ECO:0000313" key="4">
    <source>
        <dbReference type="EMBL" id="RCS21761.1"/>
    </source>
</evidence>
<dbReference type="InterPro" id="IPR011053">
    <property type="entry name" value="Single_hybrid_motif"/>
</dbReference>
<comment type="caution">
    <text evidence="4">The sequence shown here is derived from an EMBL/GenBank/DDBJ whole genome shotgun (WGS) entry which is preliminary data.</text>
</comment>
<dbReference type="GO" id="GO:0006633">
    <property type="term" value="P:fatty acid biosynthetic process"/>
    <property type="evidence" value="ECO:0007669"/>
    <property type="project" value="UniProtKB-UniPathway"/>
</dbReference>
<dbReference type="SUPFAM" id="SSF51230">
    <property type="entry name" value="Single hybrid motif"/>
    <property type="match status" value="1"/>
</dbReference>
<keyword evidence="2" id="KW-0276">Fatty acid metabolism</keyword>
<dbReference type="EMBL" id="QOZG01000015">
    <property type="protein sequence ID" value="RCS21761.1"/>
    <property type="molecule type" value="Genomic_DNA"/>
</dbReference>
<keyword evidence="5" id="KW-1185">Reference proteome</keyword>
<dbReference type="Proteomes" id="UP000253420">
    <property type="component" value="Unassembled WGS sequence"/>
</dbReference>
<comment type="pathway">
    <text evidence="2">Lipid metabolism; fatty acid biosynthesis.</text>
</comment>
<dbReference type="CDD" id="cd06850">
    <property type="entry name" value="biotinyl_domain"/>
    <property type="match status" value="1"/>
</dbReference>
<evidence type="ECO:0000256" key="1">
    <source>
        <dbReference type="ARBA" id="ARBA00003761"/>
    </source>
</evidence>
<dbReference type="GO" id="GO:0009317">
    <property type="term" value="C:acetyl-CoA carboxylase complex"/>
    <property type="evidence" value="ECO:0007669"/>
    <property type="project" value="InterPro"/>
</dbReference>
<evidence type="ECO:0000256" key="2">
    <source>
        <dbReference type="RuleBase" id="RU364072"/>
    </source>
</evidence>
<dbReference type="Pfam" id="PF00364">
    <property type="entry name" value="Biotin_lipoyl"/>
    <property type="match status" value="1"/>
</dbReference>
<accession>A0A368JXT0</accession>
<dbReference type="AlphaFoldDB" id="A0A368JXT0"/>
<dbReference type="PROSITE" id="PS50968">
    <property type="entry name" value="BIOTINYL_LIPOYL"/>
    <property type="match status" value="1"/>
</dbReference>
<reference evidence="4 5" key="1">
    <citation type="submission" date="2018-07" db="EMBL/GenBank/DDBJ databases">
        <title>The draft genome of Phyllobacterium salinisoli.</title>
        <authorList>
            <person name="Liu L."/>
            <person name="Li L."/>
            <person name="Zhang X."/>
            <person name="Liang L."/>
        </authorList>
    </citation>
    <scope>NUCLEOTIDE SEQUENCE [LARGE SCALE GENOMIC DNA]</scope>
    <source>
        <strain evidence="4 5">LLAN61</strain>
    </source>
</reference>
<name>A0A368JXT0_9HYPH</name>
<evidence type="ECO:0000259" key="3">
    <source>
        <dbReference type="PROSITE" id="PS50968"/>
    </source>
</evidence>
<dbReference type="InterPro" id="IPR000089">
    <property type="entry name" value="Biotin_lipoyl"/>
</dbReference>
<gene>
    <name evidence="4" type="ORF">DUT91_22065</name>
</gene>
<keyword evidence="2" id="KW-0092">Biotin</keyword>
<dbReference type="Gene3D" id="2.40.50.100">
    <property type="match status" value="1"/>
</dbReference>
<sequence length="80" mass="8464">MRTIEIKSPLPGTFYRASSPDTPPFKADGDTVAEGNIIGLIEVMKTFQEIPAGVSGGAIRFLVDNEEPVMAGQVIAEVTA</sequence>
<keyword evidence="2" id="KW-0275">Fatty acid biosynthesis</keyword>
<dbReference type="InterPro" id="IPR001249">
    <property type="entry name" value="AcCoA_biotinCC"/>
</dbReference>
<dbReference type="UniPathway" id="UPA00094"/>
<dbReference type="GO" id="GO:0003989">
    <property type="term" value="F:acetyl-CoA carboxylase activity"/>
    <property type="evidence" value="ECO:0007669"/>
    <property type="project" value="InterPro"/>
</dbReference>
<evidence type="ECO:0000313" key="5">
    <source>
        <dbReference type="Proteomes" id="UP000253420"/>
    </source>
</evidence>
<comment type="function">
    <text evidence="1 2">This protein is a component of the acetyl coenzyme A carboxylase complex; first, biotin carboxylase catalyzes the carboxylation of the carrier protein and then the transcarboxylase transfers the carboxyl group to form malonyl-CoA.</text>
</comment>
<organism evidence="4 5">
    <name type="scientific">Phyllobacterium salinisoli</name>
    <dbReference type="NCBI Taxonomy" id="1899321"/>
    <lineage>
        <taxon>Bacteria</taxon>
        <taxon>Pseudomonadati</taxon>
        <taxon>Pseudomonadota</taxon>
        <taxon>Alphaproteobacteria</taxon>
        <taxon>Hyphomicrobiales</taxon>
        <taxon>Phyllobacteriaceae</taxon>
        <taxon>Phyllobacterium</taxon>
    </lineage>
</organism>
<keyword evidence="2" id="KW-0444">Lipid biosynthesis</keyword>
<feature type="domain" description="Lipoyl-binding" evidence="3">
    <location>
        <begin position="3"/>
        <end position="79"/>
    </location>
</feature>
<protein>
    <recommendedName>
        <fullName evidence="2">Biotin carboxyl carrier protein of acetyl-CoA carboxylase</fullName>
    </recommendedName>
</protein>
<keyword evidence="2" id="KW-0443">Lipid metabolism</keyword>
<dbReference type="NCBIfam" id="NF005457">
    <property type="entry name" value="PRK07051.1"/>
    <property type="match status" value="1"/>
</dbReference>